<dbReference type="Gene3D" id="1.20.144.10">
    <property type="entry name" value="Phosphatidic acid phosphatase type 2/haloperoxidase"/>
    <property type="match status" value="1"/>
</dbReference>
<dbReference type="Proteomes" id="UP000193136">
    <property type="component" value="Unassembled WGS sequence"/>
</dbReference>
<dbReference type="GO" id="GO:0005886">
    <property type="term" value="C:plasma membrane"/>
    <property type="evidence" value="ECO:0007669"/>
    <property type="project" value="InterPro"/>
</dbReference>
<sequence>MLMEQWNLKLFALIHQGAGQQPLVDGLAIFFAEGGPYLLMLVLVVCWLVAKDERRPTLLEATEAGLLGLLTNQFLALLICYPRPFMVGFGTPLIPHAPENSFPSDHATLMLSVAIYLLFSWGWRGSGLLLLLMALATAWGRVYVGIHFPLDMLGSLLVALFCSGLVLWQRGLLTSLNGRLVRLYHGLNDALIQGGKSLRG</sequence>
<dbReference type="SUPFAM" id="SSF48317">
    <property type="entry name" value="Acid phosphatase/Vanadium-dependent haloperoxidase"/>
    <property type="match status" value="1"/>
</dbReference>
<evidence type="ECO:0000313" key="4">
    <source>
        <dbReference type="Proteomes" id="UP000193136"/>
    </source>
</evidence>
<feature type="transmembrane region" description="Helical" evidence="1">
    <location>
        <begin position="27"/>
        <end position="50"/>
    </location>
</feature>
<dbReference type="InterPro" id="IPR033879">
    <property type="entry name" value="UPP_Pase"/>
</dbReference>
<dbReference type="STRING" id="1969733.B5V00_15030"/>
<dbReference type="OrthoDB" id="9801622at2"/>
<proteinExistence type="predicted"/>
<name>A0A1X0XSJ8_9BACT</name>
<keyword evidence="4" id="KW-1185">Reference proteome</keyword>
<dbReference type="SMART" id="SM00014">
    <property type="entry name" value="acidPPc"/>
    <property type="match status" value="1"/>
</dbReference>
<dbReference type="InterPro" id="IPR000326">
    <property type="entry name" value="PAP2/HPO"/>
</dbReference>
<protein>
    <recommendedName>
        <fullName evidence="2">Phosphatidic acid phosphatase type 2/haloperoxidase domain-containing protein</fullName>
    </recommendedName>
</protein>
<keyword evidence="1" id="KW-1133">Transmembrane helix</keyword>
<gene>
    <name evidence="3" type="ORF">B5V00_15030</name>
</gene>
<evidence type="ECO:0000256" key="1">
    <source>
        <dbReference type="SAM" id="Phobius"/>
    </source>
</evidence>
<reference evidence="3 4" key="1">
    <citation type="submission" date="2017-03" db="EMBL/GenBank/DDBJ databases">
        <title>Genome sequence of Geothermobacter sp. EPR-M, Deep-Sea Iron Reducer.</title>
        <authorList>
            <person name="Tully B."/>
            <person name="Savalia P."/>
            <person name="Abuyen K."/>
            <person name="Baughan C."/>
            <person name="Romero E."/>
            <person name="Ronkowski C."/>
            <person name="Torres B."/>
            <person name="Tremblay J."/>
            <person name="Trujillo A."/>
            <person name="Tyler M."/>
            <person name="Perez-Rodriguez I."/>
            <person name="Amend J."/>
        </authorList>
    </citation>
    <scope>NUCLEOTIDE SEQUENCE [LARGE SCALE GENOMIC DNA]</scope>
    <source>
        <strain evidence="3 4">EPR-M</strain>
    </source>
</reference>
<evidence type="ECO:0000259" key="2">
    <source>
        <dbReference type="SMART" id="SM00014"/>
    </source>
</evidence>
<comment type="caution">
    <text evidence="3">The sequence shown here is derived from an EMBL/GenBank/DDBJ whole genome shotgun (WGS) entry which is preliminary data.</text>
</comment>
<dbReference type="PANTHER" id="PTHR14969:SF13">
    <property type="entry name" value="AT30094P"/>
    <property type="match status" value="1"/>
</dbReference>
<evidence type="ECO:0000313" key="3">
    <source>
        <dbReference type="EMBL" id="ORJ55849.1"/>
    </source>
</evidence>
<feature type="domain" description="Phosphatidic acid phosphatase type 2/haloperoxidase" evidence="2">
    <location>
        <begin position="57"/>
        <end position="167"/>
    </location>
</feature>
<dbReference type="Pfam" id="PF01569">
    <property type="entry name" value="PAP2"/>
    <property type="match status" value="1"/>
</dbReference>
<dbReference type="EMBL" id="NAAD01000026">
    <property type="protein sequence ID" value="ORJ55849.1"/>
    <property type="molecule type" value="Genomic_DNA"/>
</dbReference>
<dbReference type="CDD" id="cd03385">
    <property type="entry name" value="PAP2_BcrC_like"/>
    <property type="match status" value="1"/>
</dbReference>
<dbReference type="InterPro" id="IPR036938">
    <property type="entry name" value="PAP2/HPO_sf"/>
</dbReference>
<dbReference type="AlphaFoldDB" id="A0A1X0XSJ8"/>
<feature type="transmembrane region" description="Helical" evidence="1">
    <location>
        <begin position="152"/>
        <end position="173"/>
    </location>
</feature>
<dbReference type="GO" id="GO:0050380">
    <property type="term" value="F:undecaprenyl-diphosphatase activity"/>
    <property type="evidence" value="ECO:0007669"/>
    <property type="project" value="InterPro"/>
</dbReference>
<organism evidence="3 4">
    <name type="scientific">Geothermobacter hydrogeniphilus</name>
    <dbReference type="NCBI Taxonomy" id="1969733"/>
    <lineage>
        <taxon>Bacteria</taxon>
        <taxon>Pseudomonadati</taxon>
        <taxon>Thermodesulfobacteriota</taxon>
        <taxon>Desulfuromonadia</taxon>
        <taxon>Desulfuromonadales</taxon>
        <taxon>Geothermobacteraceae</taxon>
        <taxon>Geothermobacter</taxon>
    </lineage>
</organism>
<dbReference type="PANTHER" id="PTHR14969">
    <property type="entry name" value="SPHINGOSINE-1-PHOSPHATE PHOSPHOHYDROLASE"/>
    <property type="match status" value="1"/>
</dbReference>
<keyword evidence="1" id="KW-0472">Membrane</keyword>
<keyword evidence="1" id="KW-0812">Transmembrane</keyword>
<accession>A0A1X0XSJ8</accession>